<evidence type="ECO:0000256" key="7">
    <source>
        <dbReference type="RuleBase" id="RU367100"/>
    </source>
</evidence>
<evidence type="ECO:0000313" key="9">
    <source>
        <dbReference type="EMBL" id="PMD26322.1"/>
    </source>
</evidence>
<feature type="compositionally biased region" description="Basic and acidic residues" evidence="8">
    <location>
        <begin position="131"/>
        <end position="161"/>
    </location>
</feature>
<dbReference type="Proteomes" id="UP000235672">
    <property type="component" value="Unassembled WGS sequence"/>
</dbReference>
<comment type="function">
    <text evidence="1 7">Required for growth under high-pressure and low-temperature conditions.</text>
</comment>
<keyword evidence="5 7" id="KW-1133">Transmembrane helix</keyword>
<dbReference type="PANTHER" id="PTHR40021">
    <property type="entry name" value="DEFECT AT LOW TEMPERATURE PROTEIN 1"/>
    <property type="match status" value="1"/>
</dbReference>
<dbReference type="PANTHER" id="PTHR40021:SF1">
    <property type="entry name" value="DEFECT AT LOW TEMPERATURE PROTEIN 1"/>
    <property type="match status" value="1"/>
</dbReference>
<evidence type="ECO:0000256" key="6">
    <source>
        <dbReference type="ARBA" id="ARBA00023136"/>
    </source>
</evidence>
<gene>
    <name evidence="7" type="primary">DLT1</name>
    <name evidence="9" type="ORF">NA56DRAFT_342170</name>
</gene>
<protein>
    <recommendedName>
        <fullName evidence="3 7">Defect at low temperature protein 1</fullName>
    </recommendedName>
</protein>
<dbReference type="STRING" id="1745343.A0A2J6QJ90"/>
<keyword evidence="10" id="KW-1185">Reference proteome</keyword>
<comment type="similarity">
    <text evidence="2 7">Belongs to the DLT1 family.</text>
</comment>
<sequence length="441" mass="48168">MQSKINVHAILQFLYGSFYIVLYICLAGLIIITPADTIRQSRNNGQLPYTFIIAGAYVATGALALWLYAGRLFSRRKALAAIPKSYIPIEKGEVKKKVRRMIVASLNRSAAIAWDSRPRISTEPPSVIPEAENRDNLGRTGEGEAEKNEGSSEVVEKDEQRVTIPRPRPVWGDIAHNGWSTPTSPDLPNLQYITVILELPHLIEARAVSLAPPDAESTCEPPLPDIRAVDLLQRPAAMGLRDYIGHLTSVGVISSPSIATDFLASYEYARFSARPLSETQFRDLMKLFAELLRSMNPLTPAILASLDIDPPESDIDDEMSSTSTPTTARSRSLVSSRSAVSRDGSEGTIRTAPSRNRGPNVSPKKKREGFSTAPATPKSKKRVISRTPSANSFAQSRRPYNGSSGDSSESLRSASQGSVIRLSKTNEEGQLPYVLKIPGAR</sequence>
<keyword evidence="4 7" id="KW-0812">Transmembrane</keyword>
<keyword evidence="6 7" id="KW-0472">Membrane</keyword>
<organism evidence="9 10">
    <name type="scientific">Hyaloscypha hepaticicola</name>
    <dbReference type="NCBI Taxonomy" id="2082293"/>
    <lineage>
        <taxon>Eukaryota</taxon>
        <taxon>Fungi</taxon>
        <taxon>Dikarya</taxon>
        <taxon>Ascomycota</taxon>
        <taxon>Pezizomycotina</taxon>
        <taxon>Leotiomycetes</taxon>
        <taxon>Helotiales</taxon>
        <taxon>Hyaloscyphaceae</taxon>
        <taxon>Hyaloscypha</taxon>
    </lineage>
</organism>
<evidence type="ECO:0000313" key="10">
    <source>
        <dbReference type="Proteomes" id="UP000235672"/>
    </source>
</evidence>
<comment type="subcellular location">
    <subcellularLocation>
        <location evidence="7">Membrane</location>
        <topology evidence="7">Multi-pass membrane protein</topology>
    </subcellularLocation>
</comment>
<evidence type="ECO:0000256" key="5">
    <source>
        <dbReference type="ARBA" id="ARBA00022989"/>
    </source>
</evidence>
<feature type="compositionally biased region" description="Polar residues" evidence="8">
    <location>
        <begin position="386"/>
        <end position="395"/>
    </location>
</feature>
<evidence type="ECO:0000256" key="8">
    <source>
        <dbReference type="SAM" id="MobiDB-lite"/>
    </source>
</evidence>
<evidence type="ECO:0000256" key="2">
    <source>
        <dbReference type="ARBA" id="ARBA00005550"/>
    </source>
</evidence>
<evidence type="ECO:0000256" key="4">
    <source>
        <dbReference type="ARBA" id="ARBA00022692"/>
    </source>
</evidence>
<dbReference type="OrthoDB" id="4096362at2759"/>
<feature type="transmembrane region" description="Helical" evidence="7">
    <location>
        <begin position="12"/>
        <end position="35"/>
    </location>
</feature>
<dbReference type="InterPro" id="IPR038869">
    <property type="entry name" value="DLT1"/>
</dbReference>
<feature type="transmembrane region" description="Helical" evidence="7">
    <location>
        <begin position="47"/>
        <end position="69"/>
    </location>
</feature>
<dbReference type="EMBL" id="KZ613468">
    <property type="protein sequence ID" value="PMD26322.1"/>
    <property type="molecule type" value="Genomic_DNA"/>
</dbReference>
<reference evidence="9 10" key="1">
    <citation type="submission" date="2016-05" db="EMBL/GenBank/DDBJ databases">
        <title>A degradative enzymes factory behind the ericoid mycorrhizal symbiosis.</title>
        <authorList>
            <consortium name="DOE Joint Genome Institute"/>
            <person name="Martino E."/>
            <person name="Morin E."/>
            <person name="Grelet G."/>
            <person name="Kuo A."/>
            <person name="Kohler A."/>
            <person name="Daghino S."/>
            <person name="Barry K."/>
            <person name="Choi C."/>
            <person name="Cichocki N."/>
            <person name="Clum A."/>
            <person name="Copeland A."/>
            <person name="Hainaut M."/>
            <person name="Haridas S."/>
            <person name="Labutti K."/>
            <person name="Lindquist E."/>
            <person name="Lipzen A."/>
            <person name="Khouja H.-R."/>
            <person name="Murat C."/>
            <person name="Ohm R."/>
            <person name="Olson A."/>
            <person name="Spatafora J."/>
            <person name="Veneault-Fourrey C."/>
            <person name="Henrissat B."/>
            <person name="Grigoriev I."/>
            <person name="Martin F."/>
            <person name="Perotto S."/>
        </authorList>
    </citation>
    <scope>NUCLEOTIDE SEQUENCE [LARGE SCALE GENOMIC DNA]</scope>
    <source>
        <strain evidence="9 10">UAMH 7357</strain>
    </source>
</reference>
<dbReference type="AlphaFoldDB" id="A0A2J6QJ90"/>
<proteinExistence type="inferred from homology"/>
<accession>A0A2J6QJ90</accession>
<name>A0A2J6QJ90_9HELO</name>
<evidence type="ECO:0000256" key="3">
    <source>
        <dbReference type="ARBA" id="ARBA00021353"/>
    </source>
</evidence>
<feature type="region of interest" description="Disordered" evidence="8">
    <location>
        <begin position="309"/>
        <end position="441"/>
    </location>
</feature>
<feature type="compositionally biased region" description="Acidic residues" evidence="8">
    <location>
        <begin position="309"/>
        <end position="319"/>
    </location>
</feature>
<evidence type="ECO:0000256" key="1">
    <source>
        <dbReference type="ARBA" id="ARBA00002489"/>
    </source>
</evidence>
<feature type="compositionally biased region" description="Low complexity" evidence="8">
    <location>
        <begin position="320"/>
        <end position="342"/>
    </location>
</feature>
<dbReference type="GO" id="GO:0016020">
    <property type="term" value="C:membrane"/>
    <property type="evidence" value="ECO:0007669"/>
    <property type="project" value="UniProtKB-SubCell"/>
</dbReference>
<feature type="region of interest" description="Disordered" evidence="8">
    <location>
        <begin position="121"/>
        <end position="177"/>
    </location>
</feature>
<feature type="compositionally biased region" description="Low complexity" evidence="8">
    <location>
        <begin position="403"/>
        <end position="415"/>
    </location>
</feature>